<keyword evidence="6 7" id="KW-0472">Membrane</keyword>
<dbReference type="GO" id="GO:0055085">
    <property type="term" value="P:transmembrane transport"/>
    <property type="evidence" value="ECO:0007669"/>
    <property type="project" value="InterPro"/>
</dbReference>
<dbReference type="Proteomes" id="UP000317893">
    <property type="component" value="Unassembled WGS sequence"/>
</dbReference>
<dbReference type="Gene3D" id="1.10.3720.10">
    <property type="entry name" value="MetI-like"/>
    <property type="match status" value="1"/>
</dbReference>
<evidence type="ECO:0000256" key="4">
    <source>
        <dbReference type="ARBA" id="ARBA00022692"/>
    </source>
</evidence>
<organism evidence="9 10">
    <name type="scientific">Lapillicoccus jejuensis</name>
    <dbReference type="NCBI Taxonomy" id="402171"/>
    <lineage>
        <taxon>Bacteria</taxon>
        <taxon>Bacillati</taxon>
        <taxon>Actinomycetota</taxon>
        <taxon>Actinomycetes</taxon>
        <taxon>Micrococcales</taxon>
        <taxon>Intrasporangiaceae</taxon>
        <taxon>Lapillicoccus</taxon>
    </lineage>
</organism>
<evidence type="ECO:0000313" key="10">
    <source>
        <dbReference type="Proteomes" id="UP000317893"/>
    </source>
</evidence>
<dbReference type="CDD" id="cd06261">
    <property type="entry name" value="TM_PBP2"/>
    <property type="match status" value="1"/>
</dbReference>
<comment type="caution">
    <text evidence="9">The sequence shown here is derived from an EMBL/GenBank/DDBJ whole genome shotgun (WGS) entry which is preliminary data.</text>
</comment>
<keyword evidence="2 7" id="KW-0813">Transport</keyword>
<dbReference type="InterPro" id="IPR050809">
    <property type="entry name" value="UgpAE/MalFG_permease"/>
</dbReference>
<feature type="domain" description="ABC transmembrane type-1" evidence="8">
    <location>
        <begin position="75"/>
        <end position="291"/>
    </location>
</feature>
<proteinExistence type="inferred from homology"/>
<reference evidence="9 10" key="1">
    <citation type="submission" date="2019-06" db="EMBL/GenBank/DDBJ databases">
        <title>Sequencing the genomes of 1000 actinobacteria strains.</title>
        <authorList>
            <person name="Klenk H.-P."/>
        </authorList>
    </citation>
    <scope>NUCLEOTIDE SEQUENCE [LARGE SCALE GENOMIC DNA]</scope>
    <source>
        <strain evidence="9 10">DSM 18607</strain>
    </source>
</reference>
<evidence type="ECO:0000313" key="9">
    <source>
        <dbReference type="EMBL" id="TQJ08991.1"/>
    </source>
</evidence>
<dbReference type="InterPro" id="IPR000515">
    <property type="entry name" value="MetI-like"/>
</dbReference>
<dbReference type="OrthoDB" id="9805974at2"/>
<dbReference type="RefSeq" id="WP_141848428.1">
    <property type="nucleotide sequence ID" value="NZ_BAAAPR010000005.1"/>
</dbReference>
<evidence type="ECO:0000256" key="1">
    <source>
        <dbReference type="ARBA" id="ARBA00004651"/>
    </source>
</evidence>
<name>A0A542E0W0_9MICO</name>
<gene>
    <name evidence="9" type="ORF">FB458_2093</name>
</gene>
<feature type="transmembrane region" description="Helical" evidence="7">
    <location>
        <begin position="272"/>
        <end position="295"/>
    </location>
</feature>
<dbReference type="PANTHER" id="PTHR43227:SF11">
    <property type="entry name" value="BLL4140 PROTEIN"/>
    <property type="match status" value="1"/>
</dbReference>
<feature type="transmembrane region" description="Helical" evidence="7">
    <location>
        <begin position="159"/>
        <end position="182"/>
    </location>
</feature>
<evidence type="ECO:0000256" key="7">
    <source>
        <dbReference type="RuleBase" id="RU363032"/>
    </source>
</evidence>
<dbReference type="GO" id="GO:0005886">
    <property type="term" value="C:plasma membrane"/>
    <property type="evidence" value="ECO:0007669"/>
    <property type="project" value="UniProtKB-SubCell"/>
</dbReference>
<dbReference type="EMBL" id="VFMN01000001">
    <property type="protein sequence ID" value="TQJ08991.1"/>
    <property type="molecule type" value="Genomic_DNA"/>
</dbReference>
<dbReference type="PANTHER" id="PTHR43227">
    <property type="entry name" value="BLL4140 PROTEIN"/>
    <property type="match status" value="1"/>
</dbReference>
<sequence>MNRSFLFGRRSSAQLVFALGLALVVVFSLVPAVGVLAISFTDIRSLPFLPVHFVGLDNYTTFFSSAQLGYNVHALRNTLVFAVAVTLFQNVIALFIAVLLNQRLRGRTAARAIVFLPTILGVTVIGLVFSLLFNPSGGPAASVWSWFGSSSAFFGSPSLAMPLVIAVQVWSGIGVAVVIYLAGLQAIPQELYEVAAIDGAGGWQRLRHVTYPLLAPSVTANTLLCVIGALQSYQLIYVLTGPINPATQVLSLAIFTQGFGGAQGGVAQSQGYAAAISVVQFLIVMVVSLATLAYLRRRETQL</sequence>
<feature type="transmembrane region" description="Helical" evidence="7">
    <location>
        <begin position="112"/>
        <end position="133"/>
    </location>
</feature>
<comment type="similarity">
    <text evidence="7">Belongs to the binding-protein-dependent transport system permease family.</text>
</comment>
<keyword evidence="5 7" id="KW-1133">Transmembrane helix</keyword>
<evidence type="ECO:0000256" key="3">
    <source>
        <dbReference type="ARBA" id="ARBA00022475"/>
    </source>
</evidence>
<dbReference type="AlphaFoldDB" id="A0A542E0W0"/>
<keyword evidence="4 7" id="KW-0812">Transmembrane</keyword>
<protein>
    <submittedName>
        <fullName evidence="9">Carbohydrate ABC transporter membrane protein 1 (CUT1 family)</fullName>
    </submittedName>
</protein>
<comment type="subcellular location">
    <subcellularLocation>
        <location evidence="1 7">Cell membrane</location>
        <topology evidence="1 7">Multi-pass membrane protein</topology>
    </subcellularLocation>
</comment>
<accession>A0A542E0W0</accession>
<dbReference type="SUPFAM" id="SSF161098">
    <property type="entry name" value="MetI-like"/>
    <property type="match status" value="1"/>
</dbReference>
<dbReference type="Pfam" id="PF00528">
    <property type="entry name" value="BPD_transp_1"/>
    <property type="match status" value="1"/>
</dbReference>
<feature type="transmembrane region" description="Helical" evidence="7">
    <location>
        <begin position="213"/>
        <end position="233"/>
    </location>
</feature>
<dbReference type="InterPro" id="IPR035906">
    <property type="entry name" value="MetI-like_sf"/>
</dbReference>
<evidence type="ECO:0000256" key="2">
    <source>
        <dbReference type="ARBA" id="ARBA00022448"/>
    </source>
</evidence>
<feature type="transmembrane region" description="Helical" evidence="7">
    <location>
        <begin position="79"/>
        <end position="100"/>
    </location>
</feature>
<evidence type="ECO:0000259" key="8">
    <source>
        <dbReference type="PROSITE" id="PS50928"/>
    </source>
</evidence>
<evidence type="ECO:0000256" key="6">
    <source>
        <dbReference type="ARBA" id="ARBA00023136"/>
    </source>
</evidence>
<keyword evidence="3" id="KW-1003">Cell membrane</keyword>
<keyword evidence="10" id="KW-1185">Reference proteome</keyword>
<dbReference type="PROSITE" id="PS50928">
    <property type="entry name" value="ABC_TM1"/>
    <property type="match status" value="1"/>
</dbReference>
<evidence type="ECO:0000256" key="5">
    <source>
        <dbReference type="ARBA" id="ARBA00022989"/>
    </source>
</evidence>